<keyword evidence="1" id="KW-0472">Membrane</keyword>
<dbReference type="RefSeq" id="WP_244785021.1">
    <property type="nucleotide sequence ID" value="NZ_CP091508.1"/>
</dbReference>
<protein>
    <submittedName>
        <fullName evidence="2">Uncharacterized protein</fullName>
    </submittedName>
</protein>
<gene>
    <name evidence="2" type="ORF">LVJ83_12695</name>
</gene>
<evidence type="ECO:0000313" key="2">
    <source>
        <dbReference type="EMBL" id="UOO81752.1"/>
    </source>
</evidence>
<proteinExistence type="predicted"/>
<keyword evidence="1" id="KW-0812">Transmembrane</keyword>
<sequence length="97" mass="10698">MIQAVIVSQNYEDSDEKCHFSIITLLLVAAPCLNLIAFTAKGSLDSHFKRNFGVMVLMNPLGGNIIHTIRQAGKRSTYAAILRAIQKKGISQRRPDA</sequence>
<name>A0ABY4DRU6_9NEIS</name>
<accession>A0ABY4DRU6</accession>
<keyword evidence="1" id="KW-1133">Transmembrane helix</keyword>
<dbReference type="EMBL" id="CP091508">
    <property type="protein sequence ID" value="UOO81752.1"/>
    <property type="molecule type" value="Genomic_DNA"/>
</dbReference>
<dbReference type="Proteomes" id="UP000829817">
    <property type="component" value="Chromosome"/>
</dbReference>
<evidence type="ECO:0000256" key="1">
    <source>
        <dbReference type="SAM" id="Phobius"/>
    </source>
</evidence>
<organism evidence="2 3">
    <name type="scientific">Uruburuella testudinis</name>
    <dbReference type="NCBI Taxonomy" id="1282863"/>
    <lineage>
        <taxon>Bacteria</taxon>
        <taxon>Pseudomonadati</taxon>
        <taxon>Pseudomonadota</taxon>
        <taxon>Betaproteobacteria</taxon>
        <taxon>Neisseriales</taxon>
        <taxon>Neisseriaceae</taxon>
        <taxon>Uruburuella</taxon>
    </lineage>
</organism>
<evidence type="ECO:0000313" key="3">
    <source>
        <dbReference type="Proteomes" id="UP000829817"/>
    </source>
</evidence>
<feature type="transmembrane region" description="Helical" evidence="1">
    <location>
        <begin position="20"/>
        <end position="40"/>
    </location>
</feature>
<keyword evidence="3" id="KW-1185">Reference proteome</keyword>
<reference evidence="2 3" key="1">
    <citation type="journal article" date="2022" name="Res Sq">
        <title>Evolution of multicellular longitudinally dividing oral cavity symbionts (Neisseriaceae).</title>
        <authorList>
            <person name="Nyongesa S."/>
            <person name="Weber P."/>
            <person name="Bernet E."/>
            <person name="Pullido F."/>
            <person name="Nieckarz M."/>
            <person name="Delaby M."/>
            <person name="Nieves C."/>
            <person name="Viehboeck T."/>
            <person name="Krause N."/>
            <person name="Rivera-Millot A."/>
            <person name="Nakamura A."/>
            <person name="Vischer N."/>
            <person name="VanNieuwenhze M."/>
            <person name="Brun Y."/>
            <person name="Cava F."/>
            <person name="Bulgheresi S."/>
            <person name="Veyrier F."/>
        </authorList>
    </citation>
    <scope>NUCLEOTIDE SEQUENCE [LARGE SCALE GENOMIC DNA]</scope>
    <source>
        <strain evidence="2 3">CCUG 63373m</strain>
    </source>
</reference>